<dbReference type="Pfam" id="PF00753">
    <property type="entry name" value="Lactamase_B"/>
    <property type="match status" value="1"/>
</dbReference>
<dbReference type="CDD" id="cd07721">
    <property type="entry name" value="yflN-like_MBL-fold"/>
    <property type="match status" value="1"/>
</dbReference>
<evidence type="ECO:0000259" key="1">
    <source>
        <dbReference type="SMART" id="SM00849"/>
    </source>
</evidence>
<organism evidence="2 3">
    <name type="scientific">Chitinophaga niabensis</name>
    <dbReference type="NCBI Taxonomy" id="536979"/>
    <lineage>
        <taxon>Bacteria</taxon>
        <taxon>Pseudomonadati</taxon>
        <taxon>Bacteroidota</taxon>
        <taxon>Chitinophagia</taxon>
        <taxon>Chitinophagales</taxon>
        <taxon>Chitinophagaceae</taxon>
        <taxon>Chitinophaga</taxon>
    </lineage>
</organism>
<dbReference type="EMBL" id="FSRA01000001">
    <property type="protein sequence ID" value="SIN87677.1"/>
    <property type="molecule type" value="Genomic_DNA"/>
</dbReference>
<evidence type="ECO:0000313" key="2">
    <source>
        <dbReference type="EMBL" id="SIN87677.1"/>
    </source>
</evidence>
<protein>
    <submittedName>
        <fullName evidence="2">Glyoxylase, beta-lactamase superfamily II</fullName>
    </submittedName>
</protein>
<sequence length="261" mass="28806">MKLKRITANVYEIPLGTVNAFLIEDEELTLIDTGTPGSAVKILHAIRSIGRDPGDLRHILLTHSHPDHAGGAAELKAQTNAKIYMHEAEADHVRNGFVPKPDVPVFTGFINKMMYNLFIKNASGDIAAATVDELIDDGDWLHIAGGIHTIHVPGHSAGQLAFFLPGQKNVLFAADTAANIMGLGYAIFYEDFQLAKHSLEKLATFDFDIACFGHGGTIRHSAAARFRNKFMKHAQKISRQTQYIVLDEESVIRIKEPEERI</sequence>
<proteinExistence type="predicted"/>
<dbReference type="SMART" id="SM00849">
    <property type="entry name" value="Lactamase_B"/>
    <property type="match status" value="1"/>
</dbReference>
<dbReference type="STRING" id="536979.SAMN04488055_1888"/>
<dbReference type="InterPro" id="IPR001279">
    <property type="entry name" value="Metallo-B-lactamas"/>
</dbReference>
<feature type="domain" description="Metallo-beta-lactamase" evidence="1">
    <location>
        <begin position="17"/>
        <end position="214"/>
    </location>
</feature>
<dbReference type="AlphaFoldDB" id="A0A1N6EXJ8"/>
<dbReference type="RefSeq" id="WP_074238993.1">
    <property type="nucleotide sequence ID" value="NZ_FSRA01000001.1"/>
</dbReference>
<dbReference type="InterPro" id="IPR050855">
    <property type="entry name" value="NDM-1-like"/>
</dbReference>
<dbReference type="SUPFAM" id="SSF56281">
    <property type="entry name" value="Metallo-hydrolase/oxidoreductase"/>
    <property type="match status" value="1"/>
</dbReference>
<dbReference type="InterPro" id="IPR036866">
    <property type="entry name" value="RibonucZ/Hydroxyglut_hydro"/>
</dbReference>
<gene>
    <name evidence="2" type="ORF">SAMN04488055_1888</name>
</gene>
<dbReference type="PANTHER" id="PTHR42951">
    <property type="entry name" value="METALLO-BETA-LACTAMASE DOMAIN-CONTAINING"/>
    <property type="match status" value="1"/>
</dbReference>
<name>A0A1N6EXJ8_9BACT</name>
<evidence type="ECO:0000313" key="3">
    <source>
        <dbReference type="Proteomes" id="UP000185003"/>
    </source>
</evidence>
<dbReference type="Proteomes" id="UP000185003">
    <property type="component" value="Unassembled WGS sequence"/>
</dbReference>
<dbReference type="Gene3D" id="3.60.15.10">
    <property type="entry name" value="Ribonuclease Z/Hydroxyacylglutathione hydrolase-like"/>
    <property type="match status" value="1"/>
</dbReference>
<reference evidence="2 3" key="1">
    <citation type="submission" date="2016-11" db="EMBL/GenBank/DDBJ databases">
        <authorList>
            <person name="Jaros S."/>
            <person name="Januszkiewicz K."/>
            <person name="Wedrychowicz H."/>
        </authorList>
    </citation>
    <scope>NUCLEOTIDE SEQUENCE [LARGE SCALE GENOMIC DNA]</scope>
    <source>
        <strain evidence="2 3">DSM 24787</strain>
    </source>
</reference>
<accession>A0A1N6EXJ8</accession>
<keyword evidence="3" id="KW-1185">Reference proteome</keyword>
<dbReference type="OrthoDB" id="9802248at2"/>
<dbReference type="PANTHER" id="PTHR42951:SF17">
    <property type="entry name" value="METALLO-BETA-LACTAMASE DOMAIN-CONTAINING PROTEIN"/>
    <property type="match status" value="1"/>
</dbReference>